<evidence type="ECO:0000256" key="7">
    <source>
        <dbReference type="ARBA" id="ARBA00023136"/>
    </source>
</evidence>
<keyword evidence="9 10" id="KW-0998">Cell outer membrane</keyword>
<dbReference type="InterPro" id="IPR037066">
    <property type="entry name" value="Plug_dom_sf"/>
</dbReference>
<evidence type="ECO:0000313" key="15">
    <source>
        <dbReference type="Proteomes" id="UP000198705"/>
    </source>
</evidence>
<dbReference type="GO" id="GO:0015344">
    <property type="term" value="F:siderophore uptake transmembrane transporter activity"/>
    <property type="evidence" value="ECO:0007669"/>
    <property type="project" value="TreeGrafter"/>
</dbReference>
<feature type="domain" description="TonB-dependent receptor-like beta-barrel" evidence="12">
    <location>
        <begin position="167"/>
        <end position="588"/>
    </location>
</feature>
<dbReference type="EMBL" id="FOVN01000003">
    <property type="protein sequence ID" value="SFN76182.1"/>
    <property type="molecule type" value="Genomic_DNA"/>
</dbReference>
<dbReference type="PANTHER" id="PTHR30069">
    <property type="entry name" value="TONB-DEPENDENT OUTER MEMBRANE RECEPTOR"/>
    <property type="match status" value="1"/>
</dbReference>
<dbReference type="GO" id="GO:0044718">
    <property type="term" value="P:siderophore transmembrane transport"/>
    <property type="evidence" value="ECO:0007669"/>
    <property type="project" value="TreeGrafter"/>
</dbReference>
<dbReference type="PROSITE" id="PS52016">
    <property type="entry name" value="TONB_DEPENDENT_REC_3"/>
    <property type="match status" value="1"/>
</dbReference>
<evidence type="ECO:0000313" key="14">
    <source>
        <dbReference type="EMBL" id="SFN76182.1"/>
    </source>
</evidence>
<keyword evidence="5" id="KW-0732">Signal</keyword>
<evidence type="ECO:0000256" key="11">
    <source>
        <dbReference type="RuleBase" id="RU003357"/>
    </source>
</evidence>
<protein>
    <submittedName>
        <fullName evidence="14">Iron complex outermembrane recepter protein</fullName>
    </submittedName>
</protein>
<keyword evidence="8" id="KW-0675">Receptor</keyword>
<evidence type="ECO:0000259" key="12">
    <source>
        <dbReference type="Pfam" id="PF00593"/>
    </source>
</evidence>
<evidence type="ECO:0000256" key="6">
    <source>
        <dbReference type="ARBA" id="ARBA00023077"/>
    </source>
</evidence>
<dbReference type="AlphaFoldDB" id="A0A1I5BNE4"/>
<evidence type="ECO:0000256" key="1">
    <source>
        <dbReference type="ARBA" id="ARBA00004571"/>
    </source>
</evidence>
<organism evidence="14 15">
    <name type="scientific">Bizionia echini</name>
    <dbReference type="NCBI Taxonomy" id="649333"/>
    <lineage>
        <taxon>Bacteria</taxon>
        <taxon>Pseudomonadati</taxon>
        <taxon>Bacteroidota</taxon>
        <taxon>Flavobacteriia</taxon>
        <taxon>Flavobacteriales</taxon>
        <taxon>Flavobacteriaceae</taxon>
        <taxon>Bizionia</taxon>
    </lineage>
</organism>
<keyword evidence="4 10" id="KW-0812">Transmembrane</keyword>
<dbReference type="InterPro" id="IPR000531">
    <property type="entry name" value="Beta-barrel_TonB"/>
</dbReference>
<evidence type="ECO:0000256" key="5">
    <source>
        <dbReference type="ARBA" id="ARBA00022729"/>
    </source>
</evidence>
<dbReference type="InterPro" id="IPR039426">
    <property type="entry name" value="TonB-dep_rcpt-like"/>
</dbReference>
<evidence type="ECO:0000256" key="8">
    <source>
        <dbReference type="ARBA" id="ARBA00023170"/>
    </source>
</evidence>
<name>A0A1I5BNE4_9FLAO</name>
<keyword evidence="7 10" id="KW-0472">Membrane</keyword>
<accession>A0A1I5BNE4</accession>
<dbReference type="InterPro" id="IPR012910">
    <property type="entry name" value="Plug_dom"/>
</dbReference>
<evidence type="ECO:0000256" key="4">
    <source>
        <dbReference type="ARBA" id="ARBA00022692"/>
    </source>
</evidence>
<gene>
    <name evidence="14" type="ORF">SAMN04487989_103250</name>
</gene>
<evidence type="ECO:0000256" key="10">
    <source>
        <dbReference type="PROSITE-ProRule" id="PRU01360"/>
    </source>
</evidence>
<reference evidence="15" key="1">
    <citation type="submission" date="2016-10" db="EMBL/GenBank/DDBJ databases">
        <authorList>
            <person name="Varghese N."/>
            <person name="Submissions S."/>
        </authorList>
    </citation>
    <scope>NUCLEOTIDE SEQUENCE [LARGE SCALE GENOMIC DNA]</scope>
    <source>
        <strain evidence="15">DSM 23925</strain>
    </source>
</reference>
<keyword evidence="3 10" id="KW-1134">Transmembrane beta strand</keyword>
<evidence type="ECO:0000256" key="2">
    <source>
        <dbReference type="ARBA" id="ARBA00022448"/>
    </source>
</evidence>
<dbReference type="Pfam" id="PF07715">
    <property type="entry name" value="Plug"/>
    <property type="match status" value="1"/>
</dbReference>
<dbReference type="STRING" id="649333.SAMN04487989_103250"/>
<evidence type="ECO:0000256" key="9">
    <source>
        <dbReference type="ARBA" id="ARBA00023237"/>
    </source>
</evidence>
<dbReference type="SUPFAM" id="SSF56935">
    <property type="entry name" value="Porins"/>
    <property type="match status" value="1"/>
</dbReference>
<comment type="similarity">
    <text evidence="10 11">Belongs to the TonB-dependent receptor family.</text>
</comment>
<keyword evidence="15" id="KW-1185">Reference proteome</keyword>
<dbReference type="InterPro" id="IPR036942">
    <property type="entry name" value="Beta-barrel_TonB_sf"/>
</dbReference>
<feature type="domain" description="TonB-dependent receptor plug" evidence="13">
    <location>
        <begin position="56"/>
        <end position="148"/>
    </location>
</feature>
<dbReference type="Gene3D" id="2.170.130.10">
    <property type="entry name" value="TonB-dependent receptor, plug domain"/>
    <property type="match status" value="1"/>
</dbReference>
<dbReference type="Pfam" id="PF00593">
    <property type="entry name" value="TonB_dep_Rec_b-barrel"/>
    <property type="match status" value="1"/>
</dbReference>
<dbReference type="Gene3D" id="2.40.170.20">
    <property type="entry name" value="TonB-dependent receptor, beta-barrel domain"/>
    <property type="match status" value="1"/>
</dbReference>
<keyword evidence="6 11" id="KW-0798">TonB box</keyword>
<dbReference type="Proteomes" id="UP000198705">
    <property type="component" value="Unassembled WGS sequence"/>
</dbReference>
<sequence length="614" mass="70478">MDMKRHIIFIFLVSITTGAWSQSALDSLQQLDEVILKTDMGLNRFSQTQKTEQLSDTILTRSAASLTDVLNYNSLIYFKENGLGMVSSASFRGTTAQQTAVVWNGININSQFNGQTDFNTINIRNFDNITVRSGGGSVLYGSGAIGGTIHLNNQLRFNQGFKNSLFLRYGSFNTWDGSFKSGMSSDKFAVNFEMSRTNSENDYDFVDSEKQNTNGNYYNQSISANVAYKINAKNTLKLYSYLYDGERHFSQIFASETPTKYQDYNTRNLMEWVGLYNQFTSRLKLAYITEDYNYFANINKENSTGAEAKTIILKHDLAFKVHKNLLLNSVIDVTQTTAEGASIENESRTITSLNLLLKHNITSRLLYEVSFRKELTENYKTPFLFHVGVNYTPFEFYTMTLNGSRNFRMPTFNDLYWEGSGNTELNPEDSYQVEMGHAFQYKGISLSVTGYYNDIQDMIRWVPTASSWKPINTDHVKTYGLETKLAIKQQFQNHHFLIEATYGYTISENQQTKKQLIYVPNHKAAGYFNYTFKRVSTYYQLLYVGDVFTLSDNNPKYTLDAYTVSNIGAEYALGATKQYRFGIQLKNLFNENYQSVANRYMPGINYNFYFNLNF</sequence>
<dbReference type="GO" id="GO:0009279">
    <property type="term" value="C:cell outer membrane"/>
    <property type="evidence" value="ECO:0007669"/>
    <property type="project" value="UniProtKB-SubCell"/>
</dbReference>
<evidence type="ECO:0000259" key="13">
    <source>
        <dbReference type="Pfam" id="PF07715"/>
    </source>
</evidence>
<proteinExistence type="inferred from homology"/>
<dbReference type="PANTHER" id="PTHR30069:SF29">
    <property type="entry name" value="HEMOGLOBIN AND HEMOGLOBIN-HAPTOGLOBIN-BINDING PROTEIN 1-RELATED"/>
    <property type="match status" value="1"/>
</dbReference>
<keyword evidence="2 10" id="KW-0813">Transport</keyword>
<comment type="subcellular location">
    <subcellularLocation>
        <location evidence="1 10">Cell outer membrane</location>
        <topology evidence="1 10">Multi-pass membrane protein</topology>
    </subcellularLocation>
</comment>
<evidence type="ECO:0000256" key="3">
    <source>
        <dbReference type="ARBA" id="ARBA00022452"/>
    </source>
</evidence>